<dbReference type="InterPro" id="IPR027417">
    <property type="entry name" value="P-loop_NTPase"/>
</dbReference>
<evidence type="ECO:0000313" key="1">
    <source>
        <dbReference type="EMBL" id="QHB98865.1"/>
    </source>
</evidence>
<dbReference type="PANTHER" id="PTHR37816">
    <property type="entry name" value="YALI0E33011P"/>
    <property type="match status" value="1"/>
</dbReference>
<dbReference type="RefSeq" id="WP_159541782.1">
    <property type="nucleotide sequence ID" value="NZ_CP047156.1"/>
</dbReference>
<dbReference type="AlphaFoldDB" id="A0A7M3T513"/>
<name>A0A7M3T513_9ACTN</name>
<dbReference type="NCBIfam" id="NF004861">
    <property type="entry name" value="PRK06217.1"/>
    <property type="match status" value="1"/>
</dbReference>
<dbReference type="SUPFAM" id="SSF52540">
    <property type="entry name" value="P-loop containing nucleoside triphosphate hydrolases"/>
    <property type="match status" value="1"/>
</dbReference>
<dbReference type="EMBL" id="CP047156">
    <property type="protein sequence ID" value="QHB98865.1"/>
    <property type="molecule type" value="Genomic_DNA"/>
</dbReference>
<keyword evidence="2" id="KW-1185">Reference proteome</keyword>
<dbReference type="InterPro" id="IPR052922">
    <property type="entry name" value="Cytidylate_Kinase-2"/>
</dbReference>
<sequence length="179" mass="20160">MRPCRLHLTGASGTGTTTLGRAIATEWSVPHADADDYYWMPTAPAFTTKRATDDRLQLMRAVFTGRESWVLSGSVMGWGDRLIPLFDAVVFLTLDSDTRLRRLRDRETIRYGARLEPNGDREHAHHEFMAWAQGYDDPTFTGRNLARHEQWLADLSCPVIRLDATGSVDELLAAVTAIR</sequence>
<dbReference type="Gene3D" id="3.40.50.300">
    <property type="entry name" value="P-loop containing nucleotide triphosphate hydrolases"/>
    <property type="match status" value="1"/>
</dbReference>
<protein>
    <recommendedName>
        <fullName evidence="3">AAA family ATPase</fullName>
    </recommendedName>
</protein>
<accession>A0A7M3T513</accession>
<organism evidence="1 2">
    <name type="scientific">Epidermidibacterium keratini</name>
    <dbReference type="NCBI Taxonomy" id="1891644"/>
    <lineage>
        <taxon>Bacteria</taxon>
        <taxon>Bacillati</taxon>
        <taxon>Actinomycetota</taxon>
        <taxon>Actinomycetes</taxon>
        <taxon>Sporichthyales</taxon>
        <taxon>Sporichthyaceae</taxon>
        <taxon>Epidermidibacterium</taxon>
    </lineage>
</organism>
<dbReference type="InParanoid" id="A0A7M3T513"/>
<evidence type="ECO:0000313" key="2">
    <source>
        <dbReference type="Proteomes" id="UP000463857"/>
    </source>
</evidence>
<evidence type="ECO:0008006" key="3">
    <source>
        <dbReference type="Google" id="ProtNLM"/>
    </source>
</evidence>
<gene>
    <name evidence="1" type="ORF">EK0264_00130</name>
</gene>
<dbReference type="PANTHER" id="PTHR37816:SF2">
    <property type="entry name" value="DNA TOPOLOGY MODULATION PROTEIN FLAR-RELATED PROTEIN"/>
    <property type="match status" value="1"/>
</dbReference>
<reference evidence="1 2" key="1">
    <citation type="journal article" date="2018" name="Int. J. Syst. Evol. Microbiol.">
        <title>Epidermidibacterium keratini gen. nov., sp. nov., a member of the family Sporichthyaceae, isolated from keratin epidermis.</title>
        <authorList>
            <person name="Lee D.G."/>
            <person name="Trujillo M.E."/>
            <person name="Kang S."/>
            <person name="Nam J.J."/>
            <person name="Kim Y.J."/>
        </authorList>
    </citation>
    <scope>NUCLEOTIDE SEQUENCE [LARGE SCALE GENOMIC DNA]</scope>
    <source>
        <strain evidence="1 2">EPI-7</strain>
    </source>
</reference>
<dbReference type="KEGG" id="eke:EK0264_00130"/>
<dbReference type="OrthoDB" id="5508973at2"/>
<proteinExistence type="predicted"/>
<dbReference type="Proteomes" id="UP000463857">
    <property type="component" value="Chromosome"/>
</dbReference>